<feature type="compositionally biased region" description="Basic and acidic residues" evidence="1">
    <location>
        <begin position="52"/>
        <end position="66"/>
    </location>
</feature>
<feature type="compositionally biased region" description="Polar residues" evidence="1">
    <location>
        <begin position="120"/>
        <end position="135"/>
    </location>
</feature>
<reference evidence="2" key="1">
    <citation type="journal article" date="2023" name="Science">
        <title>Genome structures resolve the early diversification of teleost fishes.</title>
        <authorList>
            <person name="Parey E."/>
            <person name="Louis A."/>
            <person name="Montfort J."/>
            <person name="Bouchez O."/>
            <person name="Roques C."/>
            <person name="Iampietro C."/>
            <person name="Lluch J."/>
            <person name="Castinel A."/>
            <person name="Donnadieu C."/>
            <person name="Desvignes T."/>
            <person name="Floi Bucao C."/>
            <person name="Jouanno E."/>
            <person name="Wen M."/>
            <person name="Mejri S."/>
            <person name="Dirks R."/>
            <person name="Jansen H."/>
            <person name="Henkel C."/>
            <person name="Chen W.J."/>
            <person name="Zahm M."/>
            <person name="Cabau C."/>
            <person name="Klopp C."/>
            <person name="Thompson A.W."/>
            <person name="Robinson-Rechavi M."/>
            <person name="Braasch I."/>
            <person name="Lecointre G."/>
            <person name="Bobe J."/>
            <person name="Postlethwait J.H."/>
            <person name="Berthelot C."/>
            <person name="Roest Crollius H."/>
            <person name="Guiguen Y."/>
        </authorList>
    </citation>
    <scope>NUCLEOTIDE SEQUENCE</scope>
    <source>
        <strain evidence="2">NC1722</strain>
    </source>
</reference>
<sequence>MALTVKEKAARHRQRIQNDPAAREAYLAKRKESYQRRRREGKIVKPRISQLSRKEQEKLKQQWKQDQRKHRERRRATEEILNFTPESLDTTPTEPPAEPQPNPPNTDRENIVSVDVMQPRASSTPQRVASTNSNKKWLREKAKMRSKMHKMKREIEAGK</sequence>
<name>A0AAD7R701_9TELE</name>
<proteinExistence type="predicted"/>
<organism evidence="2 3">
    <name type="scientific">Aldrovandia affinis</name>
    <dbReference type="NCBI Taxonomy" id="143900"/>
    <lineage>
        <taxon>Eukaryota</taxon>
        <taxon>Metazoa</taxon>
        <taxon>Chordata</taxon>
        <taxon>Craniata</taxon>
        <taxon>Vertebrata</taxon>
        <taxon>Euteleostomi</taxon>
        <taxon>Actinopterygii</taxon>
        <taxon>Neopterygii</taxon>
        <taxon>Teleostei</taxon>
        <taxon>Notacanthiformes</taxon>
        <taxon>Halosauridae</taxon>
        <taxon>Aldrovandia</taxon>
    </lineage>
</organism>
<accession>A0AAD7R701</accession>
<feature type="compositionally biased region" description="Basic and acidic residues" evidence="1">
    <location>
        <begin position="26"/>
        <end position="35"/>
    </location>
</feature>
<feature type="region of interest" description="Disordered" evidence="1">
    <location>
        <begin position="1"/>
        <end position="159"/>
    </location>
</feature>
<keyword evidence="3" id="KW-1185">Reference proteome</keyword>
<dbReference type="Proteomes" id="UP001221898">
    <property type="component" value="Unassembled WGS sequence"/>
</dbReference>
<protein>
    <submittedName>
        <fullName evidence="2">Uncharacterized protein</fullName>
    </submittedName>
</protein>
<evidence type="ECO:0000313" key="2">
    <source>
        <dbReference type="EMBL" id="KAJ8367408.1"/>
    </source>
</evidence>
<dbReference type="EMBL" id="JAINUG010000479">
    <property type="protein sequence ID" value="KAJ8367408.1"/>
    <property type="molecule type" value="Genomic_DNA"/>
</dbReference>
<evidence type="ECO:0000256" key="1">
    <source>
        <dbReference type="SAM" id="MobiDB-lite"/>
    </source>
</evidence>
<dbReference type="AlphaFoldDB" id="A0AAD7R701"/>
<comment type="caution">
    <text evidence="2">The sequence shown here is derived from an EMBL/GenBank/DDBJ whole genome shotgun (WGS) entry which is preliminary data.</text>
</comment>
<gene>
    <name evidence="2" type="ORF">AAFF_G00318110</name>
</gene>
<feature type="compositionally biased region" description="Pro residues" evidence="1">
    <location>
        <begin position="93"/>
        <end position="104"/>
    </location>
</feature>
<evidence type="ECO:0000313" key="3">
    <source>
        <dbReference type="Proteomes" id="UP001221898"/>
    </source>
</evidence>